<reference evidence="2" key="1">
    <citation type="submission" date="2022-09" db="EMBL/GenBank/DDBJ databases">
        <title>Fusarium specimens isolated from Avocado Roots.</title>
        <authorList>
            <person name="Stajich J."/>
            <person name="Roper C."/>
            <person name="Heimlech-Rivalta G."/>
        </authorList>
    </citation>
    <scope>NUCLEOTIDE SEQUENCE</scope>
    <source>
        <strain evidence="2">CF00136</strain>
    </source>
</reference>
<dbReference type="EMBL" id="JAOQAZ010000047">
    <property type="protein sequence ID" value="KAJ4245288.1"/>
    <property type="molecule type" value="Genomic_DNA"/>
</dbReference>
<feature type="region of interest" description="Disordered" evidence="1">
    <location>
        <begin position="23"/>
        <end position="100"/>
    </location>
</feature>
<gene>
    <name evidence="2" type="ORF">NW762_014158</name>
</gene>
<comment type="caution">
    <text evidence="2">The sequence shown here is derived from an EMBL/GenBank/DDBJ whole genome shotgun (WGS) entry which is preliminary data.</text>
</comment>
<dbReference type="AlphaFoldDB" id="A0A9W8RJF7"/>
<evidence type="ECO:0000313" key="2">
    <source>
        <dbReference type="EMBL" id="KAJ4245288.1"/>
    </source>
</evidence>
<evidence type="ECO:0000313" key="3">
    <source>
        <dbReference type="Proteomes" id="UP001152049"/>
    </source>
</evidence>
<keyword evidence="3" id="KW-1185">Reference proteome</keyword>
<proteinExistence type="predicted"/>
<dbReference type="OrthoDB" id="4685598at2759"/>
<organism evidence="2 3">
    <name type="scientific">Fusarium torreyae</name>
    <dbReference type="NCBI Taxonomy" id="1237075"/>
    <lineage>
        <taxon>Eukaryota</taxon>
        <taxon>Fungi</taxon>
        <taxon>Dikarya</taxon>
        <taxon>Ascomycota</taxon>
        <taxon>Pezizomycotina</taxon>
        <taxon>Sordariomycetes</taxon>
        <taxon>Hypocreomycetidae</taxon>
        <taxon>Hypocreales</taxon>
        <taxon>Nectriaceae</taxon>
        <taxon>Fusarium</taxon>
    </lineage>
</organism>
<accession>A0A9W8RJF7</accession>
<evidence type="ECO:0000256" key="1">
    <source>
        <dbReference type="SAM" id="MobiDB-lite"/>
    </source>
</evidence>
<sequence>MSQSRTEFGWVTSCVADIEDLIPRLGMRTRSPGSPAPPGTIRLQEKLHRRSKHAFAPEDEEEEDPAINPPESGGDGLPEEVIEPSAPGNAPGEGIWSFSLPNEDQNLAESTFDSFSSLEYPMMNHDLICSSDMGFGEQDIGFPLDPFDLQLNAYTDANVPNY</sequence>
<protein>
    <submittedName>
        <fullName evidence="2">Uncharacterized protein</fullName>
    </submittedName>
</protein>
<name>A0A9W8RJF7_9HYPO</name>
<dbReference type="Proteomes" id="UP001152049">
    <property type="component" value="Unassembled WGS sequence"/>
</dbReference>